<dbReference type="AlphaFoldDB" id="A0A327WQW2"/>
<proteinExistence type="predicted"/>
<dbReference type="Proteomes" id="UP000248790">
    <property type="component" value="Unassembled WGS sequence"/>
</dbReference>
<dbReference type="SMART" id="SM00257">
    <property type="entry name" value="LysM"/>
    <property type="match status" value="2"/>
</dbReference>
<dbReference type="InterPro" id="IPR036908">
    <property type="entry name" value="RlpA-like_sf"/>
</dbReference>
<evidence type="ECO:0000256" key="2">
    <source>
        <dbReference type="SAM" id="SignalP"/>
    </source>
</evidence>
<dbReference type="SUPFAM" id="SSF54106">
    <property type="entry name" value="LysM domain"/>
    <property type="match status" value="2"/>
</dbReference>
<dbReference type="OrthoDB" id="2149800at2"/>
<feature type="signal peptide" evidence="2">
    <location>
        <begin position="1"/>
        <end position="22"/>
    </location>
</feature>
<feature type="compositionally biased region" description="Basic and acidic residues" evidence="1">
    <location>
        <begin position="102"/>
        <end position="119"/>
    </location>
</feature>
<dbReference type="PANTHER" id="PTHR33734:SF22">
    <property type="entry name" value="MEMBRANE-BOUND LYTIC MUREIN TRANSGLYCOSYLASE D"/>
    <property type="match status" value="1"/>
</dbReference>
<accession>A0A327WQW2</accession>
<dbReference type="InterPro" id="IPR018392">
    <property type="entry name" value="LysM"/>
</dbReference>
<name>A0A327WQW2_LARAB</name>
<feature type="compositionally biased region" description="Basic and acidic residues" evidence="1">
    <location>
        <begin position="185"/>
        <end position="206"/>
    </location>
</feature>
<evidence type="ECO:0000313" key="5">
    <source>
        <dbReference type="Proteomes" id="UP000248790"/>
    </source>
</evidence>
<dbReference type="InterPro" id="IPR036779">
    <property type="entry name" value="LysM_dom_sf"/>
</dbReference>
<evidence type="ECO:0000259" key="3">
    <source>
        <dbReference type="PROSITE" id="PS51782"/>
    </source>
</evidence>
<feature type="region of interest" description="Disordered" evidence="1">
    <location>
        <begin position="177"/>
        <end position="262"/>
    </location>
</feature>
<dbReference type="PANTHER" id="PTHR33734">
    <property type="entry name" value="LYSM DOMAIN-CONTAINING GPI-ANCHORED PROTEIN 2"/>
    <property type="match status" value="1"/>
</dbReference>
<keyword evidence="2" id="KW-0732">Signal</keyword>
<feature type="domain" description="LysM" evidence="3">
    <location>
        <begin position="39"/>
        <end position="82"/>
    </location>
</feature>
<dbReference type="CDD" id="cd00118">
    <property type="entry name" value="LysM"/>
    <property type="match status" value="2"/>
</dbReference>
<feature type="domain" description="LysM" evidence="3">
    <location>
        <begin position="124"/>
        <end position="167"/>
    </location>
</feature>
<dbReference type="Gene3D" id="3.10.350.10">
    <property type="entry name" value="LysM domain"/>
    <property type="match status" value="2"/>
</dbReference>
<sequence length="351" mass="39089">MKRLMPLFLAGCLTSIVTQAHAILPDSLGMEKKEGKLYVLHRVEQGQTLFSLVRKYKTTIHAIREANPGMSDNVRFDQVVRVPASNLSRKQEKAVAKAIKKEEKEQQREEHEVKTETAKEANSGIHQVEPGQTLYSLATRYGVSMDDVRRWNNLSSDNIVSGQALIVSEKAWRVREPLAKPATPHRTEPVAEATRTSRNDSPKTERPTATPRPLPSAPREEAPRPTEAERTPAEPTSSEPSEPRIIRPGDSGPLPNPGGNARRMSEIGLAEVIDQSGNSNKYLALHRTAPIGTLILVRNDMNQQSIWVKVIGRLPDTSVNDKVIVKISARAFEKLSPVDRRFRAEVSYLLP</sequence>
<organism evidence="4 5">
    <name type="scientific">Larkinella arboricola</name>
    <dbReference type="NCBI Taxonomy" id="643671"/>
    <lineage>
        <taxon>Bacteria</taxon>
        <taxon>Pseudomonadati</taxon>
        <taxon>Bacteroidota</taxon>
        <taxon>Cytophagia</taxon>
        <taxon>Cytophagales</taxon>
        <taxon>Spirosomataceae</taxon>
        <taxon>Larkinella</taxon>
    </lineage>
</organism>
<feature type="compositionally biased region" description="Basic and acidic residues" evidence="1">
    <location>
        <begin position="218"/>
        <end position="232"/>
    </location>
</feature>
<gene>
    <name evidence="4" type="ORF">LX87_04222</name>
</gene>
<dbReference type="RefSeq" id="WP_111630230.1">
    <property type="nucleotide sequence ID" value="NZ_QLMC01000005.1"/>
</dbReference>
<evidence type="ECO:0000256" key="1">
    <source>
        <dbReference type="SAM" id="MobiDB-lite"/>
    </source>
</evidence>
<comment type="caution">
    <text evidence="4">The sequence shown here is derived from an EMBL/GenBank/DDBJ whole genome shotgun (WGS) entry which is preliminary data.</text>
</comment>
<dbReference type="Gene3D" id="2.40.40.10">
    <property type="entry name" value="RlpA-like domain"/>
    <property type="match status" value="1"/>
</dbReference>
<dbReference type="EMBL" id="QLMC01000005">
    <property type="protein sequence ID" value="RAJ94336.1"/>
    <property type="molecule type" value="Genomic_DNA"/>
</dbReference>
<protein>
    <submittedName>
        <fullName evidence="4">LysM repeat protein</fullName>
    </submittedName>
</protein>
<dbReference type="Pfam" id="PF01476">
    <property type="entry name" value="LysM"/>
    <property type="match status" value="2"/>
</dbReference>
<dbReference type="PROSITE" id="PS51782">
    <property type="entry name" value="LYSM"/>
    <property type="match status" value="2"/>
</dbReference>
<evidence type="ECO:0000313" key="4">
    <source>
        <dbReference type="EMBL" id="RAJ94336.1"/>
    </source>
</evidence>
<feature type="chain" id="PRO_5016449655" evidence="2">
    <location>
        <begin position="23"/>
        <end position="351"/>
    </location>
</feature>
<keyword evidence="5" id="KW-1185">Reference proteome</keyword>
<reference evidence="4 5" key="1">
    <citation type="submission" date="2018-06" db="EMBL/GenBank/DDBJ databases">
        <title>Genomic Encyclopedia of Archaeal and Bacterial Type Strains, Phase II (KMG-II): from individual species to whole genera.</title>
        <authorList>
            <person name="Goeker M."/>
        </authorList>
    </citation>
    <scope>NUCLEOTIDE SEQUENCE [LARGE SCALE GENOMIC DNA]</scope>
    <source>
        <strain evidence="4 5">DSM 21851</strain>
    </source>
</reference>
<feature type="region of interest" description="Disordered" evidence="1">
    <location>
        <begin position="102"/>
        <end position="127"/>
    </location>
</feature>